<evidence type="ECO:0000256" key="2">
    <source>
        <dbReference type="SAM" id="Phobius"/>
    </source>
</evidence>
<keyword evidence="2" id="KW-0472">Membrane</keyword>
<feature type="region of interest" description="Disordered" evidence="1">
    <location>
        <begin position="75"/>
        <end position="102"/>
    </location>
</feature>
<comment type="caution">
    <text evidence="3">The sequence shown here is derived from an EMBL/GenBank/DDBJ whole genome shotgun (WGS) entry which is preliminary data.</text>
</comment>
<reference evidence="3 4" key="1">
    <citation type="submission" date="2021-01" db="EMBL/GenBank/DDBJ databases">
        <title>WGS of actinomycetes isolated from Thailand.</title>
        <authorList>
            <person name="Thawai C."/>
        </authorList>
    </citation>
    <scope>NUCLEOTIDE SEQUENCE [LARGE SCALE GENOMIC DNA]</scope>
    <source>
        <strain evidence="3 4">CH9-7</strain>
    </source>
</reference>
<keyword evidence="2" id="KW-0812">Transmembrane</keyword>
<keyword evidence="2" id="KW-1133">Transmembrane helix</keyword>
<dbReference type="EMBL" id="JAERRI010000012">
    <property type="protein sequence ID" value="MBL1092323.1"/>
    <property type="molecule type" value="Genomic_DNA"/>
</dbReference>
<evidence type="ECO:0000313" key="3">
    <source>
        <dbReference type="EMBL" id="MBL1092323.1"/>
    </source>
</evidence>
<evidence type="ECO:0000313" key="4">
    <source>
        <dbReference type="Proteomes" id="UP000629371"/>
    </source>
</evidence>
<keyword evidence="4" id="KW-1185">Reference proteome</keyword>
<feature type="transmembrane region" description="Helical" evidence="2">
    <location>
        <begin position="41"/>
        <end position="63"/>
    </location>
</feature>
<dbReference type="Proteomes" id="UP000629371">
    <property type="component" value="Unassembled WGS sequence"/>
</dbReference>
<organism evidence="3 4">
    <name type="scientific">Streptomyces siderophoricus</name>
    <dbReference type="NCBI Taxonomy" id="2802281"/>
    <lineage>
        <taxon>Bacteria</taxon>
        <taxon>Bacillati</taxon>
        <taxon>Actinomycetota</taxon>
        <taxon>Actinomycetes</taxon>
        <taxon>Kitasatosporales</taxon>
        <taxon>Streptomycetaceae</taxon>
        <taxon>Streptomyces</taxon>
    </lineage>
</organism>
<proteinExistence type="predicted"/>
<gene>
    <name evidence="3" type="ORF">JK360_23520</name>
</gene>
<evidence type="ECO:0000256" key="1">
    <source>
        <dbReference type="SAM" id="MobiDB-lite"/>
    </source>
</evidence>
<dbReference type="RefSeq" id="WP_201807534.1">
    <property type="nucleotide sequence ID" value="NZ_JAERRI010000012.1"/>
</dbReference>
<accession>A0ABS1MX61</accession>
<name>A0ABS1MX61_9ACTN</name>
<sequence length="131" mass="13362">MVRRIGSSPRDAESDRGLAGMLATAFVAVAAQRPKRNWAPRTVFLAGAASIIAGALLSTRLAAITIAQVRSVRLGSEASGGKGRVSAQIGEHRRGDAALGGRESVISVAGPGPVAARLDARTAQSTPSFTT</sequence>
<protein>
    <submittedName>
        <fullName evidence="3">Uncharacterized protein</fullName>
    </submittedName>
</protein>